<dbReference type="Proteomes" id="UP000003561">
    <property type="component" value="Unassembled WGS sequence"/>
</dbReference>
<dbReference type="InterPro" id="IPR035649">
    <property type="entry name" value="EFG_V"/>
</dbReference>
<dbReference type="InterPro" id="IPR009022">
    <property type="entry name" value="EFG_III"/>
</dbReference>
<evidence type="ECO:0000313" key="4">
    <source>
        <dbReference type="EMBL" id="EEG92331.1"/>
    </source>
</evidence>
<dbReference type="FunFam" id="3.30.230.10:FF:000003">
    <property type="entry name" value="Elongation factor G"/>
    <property type="match status" value="1"/>
</dbReference>
<keyword evidence="1" id="KW-0547">Nucleotide-binding</keyword>
<dbReference type="Gene3D" id="2.40.30.10">
    <property type="entry name" value="Translation factors"/>
    <property type="match status" value="1"/>
</dbReference>
<dbReference type="InterPro" id="IPR005517">
    <property type="entry name" value="Transl_elong_EFG/EF2_IV"/>
</dbReference>
<dbReference type="InterPro" id="IPR035647">
    <property type="entry name" value="EFG_III/V"/>
</dbReference>
<dbReference type="FunFam" id="3.30.70.240:FF:000001">
    <property type="entry name" value="Elongation factor G"/>
    <property type="match status" value="1"/>
</dbReference>
<organism evidence="4 5">
    <name type="scientific">Roseburia inulinivorans DSM 16841</name>
    <dbReference type="NCBI Taxonomy" id="622312"/>
    <lineage>
        <taxon>Bacteria</taxon>
        <taxon>Bacillati</taxon>
        <taxon>Bacillota</taxon>
        <taxon>Clostridia</taxon>
        <taxon>Lachnospirales</taxon>
        <taxon>Lachnospiraceae</taxon>
        <taxon>Roseburia</taxon>
    </lineage>
</organism>
<dbReference type="GO" id="GO:0003924">
    <property type="term" value="F:GTPase activity"/>
    <property type="evidence" value="ECO:0007669"/>
    <property type="project" value="InterPro"/>
</dbReference>
<dbReference type="GO" id="GO:0003746">
    <property type="term" value="F:translation elongation factor activity"/>
    <property type="evidence" value="ECO:0007669"/>
    <property type="project" value="UniProtKB-KW"/>
</dbReference>
<dbReference type="InterPro" id="IPR014721">
    <property type="entry name" value="Ribsml_uS5_D2-typ_fold_subgr"/>
</dbReference>
<dbReference type="SMART" id="SM00889">
    <property type="entry name" value="EFG_IV"/>
    <property type="match status" value="1"/>
</dbReference>
<feature type="domain" description="Tr-type G" evidence="3">
    <location>
        <begin position="12"/>
        <end position="284"/>
    </location>
</feature>
<name>C0FYJ2_9FIRM</name>
<gene>
    <name evidence="4" type="ORF">ROSEINA2194_03831</name>
</gene>
<keyword evidence="2" id="KW-0342">GTP-binding</keyword>
<reference evidence="4 5" key="1">
    <citation type="submission" date="2009-02" db="EMBL/GenBank/DDBJ databases">
        <authorList>
            <person name="Fulton L."/>
            <person name="Clifton S."/>
            <person name="Fulton B."/>
            <person name="Xu J."/>
            <person name="Minx P."/>
            <person name="Pepin K.H."/>
            <person name="Johnson M."/>
            <person name="Bhonagiri V."/>
            <person name="Nash W.E."/>
            <person name="Mardis E.R."/>
            <person name="Wilson R.K."/>
        </authorList>
    </citation>
    <scope>NUCLEOTIDE SEQUENCE [LARGE SCALE GENOMIC DNA]</scope>
    <source>
        <strain evidence="4 5">DSM 16841</strain>
    </source>
</reference>
<dbReference type="EMBL" id="ACFY01000156">
    <property type="protein sequence ID" value="EEG92331.1"/>
    <property type="molecule type" value="Genomic_DNA"/>
</dbReference>
<proteinExistence type="predicted"/>
<dbReference type="InterPro" id="IPR005225">
    <property type="entry name" value="Small_GTP-bd"/>
</dbReference>
<dbReference type="AlphaFoldDB" id="C0FYJ2"/>
<dbReference type="CDD" id="cd04170">
    <property type="entry name" value="EF-G_bact"/>
    <property type="match status" value="1"/>
</dbReference>
<dbReference type="Pfam" id="PF03764">
    <property type="entry name" value="EFG_IV"/>
    <property type="match status" value="1"/>
</dbReference>
<dbReference type="CDD" id="cd03713">
    <property type="entry name" value="EFG_mtEFG_C"/>
    <property type="match status" value="1"/>
</dbReference>
<dbReference type="Pfam" id="PF14492">
    <property type="entry name" value="EFG_III"/>
    <property type="match status" value="1"/>
</dbReference>
<dbReference type="PROSITE" id="PS51722">
    <property type="entry name" value="G_TR_2"/>
    <property type="match status" value="1"/>
</dbReference>
<dbReference type="InterPro" id="IPR047872">
    <property type="entry name" value="EFG_IV"/>
</dbReference>
<reference evidence="4 5" key="2">
    <citation type="submission" date="2009-03" db="EMBL/GenBank/DDBJ databases">
        <title>Draft genome sequence of Roseburia inulinivorans (DSM 16841).</title>
        <authorList>
            <person name="Sudarsanam P."/>
            <person name="Ley R."/>
            <person name="Guruge J."/>
            <person name="Turnbaugh P.J."/>
            <person name="Mahowald M."/>
            <person name="Liep D."/>
            <person name="Gordon J."/>
        </authorList>
    </citation>
    <scope>NUCLEOTIDE SEQUENCE [LARGE SCALE GENOMIC DNA]</scope>
    <source>
        <strain evidence="4 5">DSM 16841</strain>
    </source>
</reference>
<dbReference type="Gene3D" id="3.30.70.870">
    <property type="entry name" value="Elongation Factor G (Translational Gtpase), domain 3"/>
    <property type="match status" value="1"/>
</dbReference>
<dbReference type="InterPro" id="IPR009000">
    <property type="entry name" value="Transl_B-barrel_sf"/>
</dbReference>
<dbReference type="Gene3D" id="3.30.230.10">
    <property type="match status" value="1"/>
</dbReference>
<dbReference type="Gene3D" id="3.30.70.240">
    <property type="match status" value="1"/>
</dbReference>
<dbReference type="SUPFAM" id="SSF50447">
    <property type="entry name" value="Translation proteins"/>
    <property type="match status" value="1"/>
</dbReference>
<dbReference type="SUPFAM" id="SSF52540">
    <property type="entry name" value="P-loop containing nucleoside triphosphate hydrolases"/>
    <property type="match status" value="1"/>
</dbReference>
<dbReference type="SUPFAM" id="SSF54211">
    <property type="entry name" value="Ribosomal protein S5 domain 2-like"/>
    <property type="match status" value="1"/>
</dbReference>
<dbReference type="GO" id="GO:0005525">
    <property type="term" value="F:GTP binding"/>
    <property type="evidence" value="ECO:0007669"/>
    <property type="project" value="UniProtKB-KW"/>
</dbReference>
<dbReference type="Pfam" id="PF00009">
    <property type="entry name" value="GTP_EFTU"/>
    <property type="match status" value="1"/>
</dbReference>
<dbReference type="PANTHER" id="PTHR43261:SF6">
    <property type="entry name" value="ELONGATION FACTOR G-LIKE PROTEIN"/>
    <property type="match status" value="1"/>
</dbReference>
<keyword evidence="4" id="KW-0648">Protein biosynthesis</keyword>
<dbReference type="eggNOG" id="COG0480">
    <property type="taxonomic scope" value="Bacteria"/>
</dbReference>
<evidence type="ECO:0000313" key="5">
    <source>
        <dbReference type="Proteomes" id="UP000003561"/>
    </source>
</evidence>
<dbReference type="InterPro" id="IPR053905">
    <property type="entry name" value="EF-G-like_DII"/>
</dbReference>
<dbReference type="InterPro" id="IPR041095">
    <property type="entry name" value="EFG_II"/>
</dbReference>
<dbReference type="NCBIfam" id="TIGR00231">
    <property type="entry name" value="small_GTP"/>
    <property type="match status" value="1"/>
</dbReference>
<dbReference type="Pfam" id="PF22042">
    <property type="entry name" value="EF-G_D2"/>
    <property type="match status" value="1"/>
</dbReference>
<dbReference type="InterPro" id="IPR020568">
    <property type="entry name" value="Ribosomal_Su5_D2-typ_SF"/>
</dbReference>
<dbReference type="CDD" id="cd16262">
    <property type="entry name" value="EFG_III"/>
    <property type="match status" value="1"/>
</dbReference>
<accession>C0FYJ2</accession>
<dbReference type="PRINTS" id="PR00315">
    <property type="entry name" value="ELONGATNFCT"/>
</dbReference>
<sequence length="701" mass="77976">MGGFAMNVYTTDKIRNVVLLGHGGSGKTSLVEAMAYLAGMTTRMGKVADGNTISDYDKEETKRLFSINTSVIPVVWGDTKINILDTPGYFDFVGEAEEAVSVADAAIIVVSGKAGIEVGTKKAWEMCEKYKLPRMVFVTDMDIDEASYRQVVEDLQQMYGKRIAPFHLPVRENGQFVGYVNVLQQRAKRWKEDGTVEKSDVPEYSKDNLNICREALMEAVAETSEEFMERYFNGEEFSEDEIRQALRVNVADGSIVPVLMGSNTLARGMYTLLVDIVKYLPSPEKRSCTGINAKTNEVYSADYDFAKPKSAYVWKTIVDPFIGKYSLIKVNSGVLKTDDVLYNHHKDVEEKIGKLYVLCGNKPEEVKELHAGDIGALAKLASPATTDSLSTKANPILYIRTSISTPYTYMRYKAVNKGDEDKISQALQKLMMEDLTLKAVNDSENGQTLLYGMGDQHLEVAVSKLLNRYKVEVELKKPKIAFRETIRKKADVEYKYKKQSGGHGQYGHVKMTFEPSGDLEQPYVFEQTVVGGAVPKNYFPAVEKGIQESCLKGPVAAYPVVGVKAVLYDGSYHPVDSSEMAFKTAAKQAFKKGFLEASPVLLEPIASLKVVVPDKYTGDIMGDLNKRRGRVLGMNPTDHGYQEIVADIPYMELFGYNTDLRSMTGGSGTYSYEFSRYEQAPSDIQEKEIAARAGKVEKLDE</sequence>
<dbReference type="Pfam" id="PF00679">
    <property type="entry name" value="EFG_C"/>
    <property type="match status" value="1"/>
</dbReference>
<dbReference type="InterPro" id="IPR027417">
    <property type="entry name" value="P-loop_NTPase"/>
</dbReference>
<dbReference type="InterPro" id="IPR000795">
    <property type="entry name" value="T_Tr_GTP-bd_dom"/>
</dbReference>
<keyword evidence="4" id="KW-0251">Elongation factor</keyword>
<dbReference type="InterPro" id="IPR000640">
    <property type="entry name" value="EFG_V-like"/>
</dbReference>
<dbReference type="NCBIfam" id="NF009381">
    <property type="entry name" value="PRK12740.1-5"/>
    <property type="match status" value="1"/>
</dbReference>
<dbReference type="PANTHER" id="PTHR43261">
    <property type="entry name" value="TRANSLATION ELONGATION FACTOR G-RELATED"/>
    <property type="match status" value="1"/>
</dbReference>
<dbReference type="Gene3D" id="3.40.50.300">
    <property type="entry name" value="P-loop containing nucleotide triphosphate hydrolases"/>
    <property type="match status" value="1"/>
</dbReference>
<evidence type="ECO:0000256" key="1">
    <source>
        <dbReference type="ARBA" id="ARBA00022741"/>
    </source>
</evidence>
<dbReference type="SMART" id="SM00838">
    <property type="entry name" value="EFG_C"/>
    <property type="match status" value="1"/>
</dbReference>
<protein>
    <submittedName>
        <fullName evidence="4">Putative translation elongation factor G</fullName>
    </submittedName>
</protein>
<dbReference type="CDD" id="cd01434">
    <property type="entry name" value="EFG_mtEFG1_IV"/>
    <property type="match status" value="1"/>
</dbReference>
<evidence type="ECO:0000256" key="2">
    <source>
        <dbReference type="ARBA" id="ARBA00023134"/>
    </source>
</evidence>
<evidence type="ECO:0000259" key="3">
    <source>
        <dbReference type="PROSITE" id="PS51722"/>
    </source>
</evidence>
<dbReference type="SUPFAM" id="SSF54980">
    <property type="entry name" value="EF-G C-terminal domain-like"/>
    <property type="match status" value="2"/>
</dbReference>
<dbReference type="GO" id="GO:0032790">
    <property type="term" value="P:ribosome disassembly"/>
    <property type="evidence" value="ECO:0007669"/>
    <property type="project" value="TreeGrafter"/>
</dbReference>
<comment type="caution">
    <text evidence="4">The sequence shown here is derived from an EMBL/GenBank/DDBJ whole genome shotgun (WGS) entry which is preliminary data.</text>
</comment>